<feature type="region of interest" description="Disordered" evidence="7">
    <location>
        <begin position="216"/>
        <end position="236"/>
    </location>
</feature>
<dbReference type="InterPro" id="IPR036259">
    <property type="entry name" value="MFS_trans_sf"/>
</dbReference>
<dbReference type="Gene3D" id="1.20.1250.20">
    <property type="entry name" value="MFS general substrate transporter like domains"/>
    <property type="match status" value="1"/>
</dbReference>
<accession>A0A7G1N8A4</accession>
<keyword evidence="6 8" id="KW-0472">Membrane</keyword>
<feature type="compositionally biased region" description="Polar residues" evidence="7">
    <location>
        <begin position="216"/>
        <end position="229"/>
    </location>
</feature>
<sequence>MTGGPEEHRRATGRAARLLLSTLPRTPAGRRLAAGAAVDSVGSGMFLAASTLYFVTVVGLPAARVGLVLSVAAVAGLLSPMPLGRLADRIGPTRVYVALLALRGLGYAGFALVESFWSYAVLTCLLTALDRGCSPLQQVVVGIIEGSENQTRTMASIRSVRNIGLTAGFLLAGAVLAIEERAAFVALFLGNALTFWVIAAVVEQLRRRTAASAPQAVSTAPASTESPGPSSDEPAPAAVRTPFRDLRFLLFTLSNGVLSLHDSVLFVLLPLWLTTATDAPSSAVSVLLAVNTVLTVLLQVYVARFAETTAGALRLVPIALVPLLVSCAAFAGAEHMPVWPAAACAVIAVVLLTVGENLHSVAVWNLSYELSPAPARARYLGAFSLGMTGQHIVGPALMTGVLLPLGTAGWGVLAVVYVLAAAVLRVTGAPRTAPAEPVSAKAATPASSSPTEVSS</sequence>
<proteinExistence type="predicted"/>
<protein>
    <submittedName>
        <fullName evidence="9">Membrane protein</fullName>
    </submittedName>
</protein>
<dbReference type="Pfam" id="PF07690">
    <property type="entry name" value="MFS_1"/>
    <property type="match status" value="1"/>
</dbReference>
<dbReference type="PANTHER" id="PTHR23517:SF2">
    <property type="entry name" value="MULTIDRUG RESISTANCE PROTEIN MDTH"/>
    <property type="match status" value="1"/>
</dbReference>
<evidence type="ECO:0000256" key="6">
    <source>
        <dbReference type="ARBA" id="ARBA00023136"/>
    </source>
</evidence>
<comment type="subcellular location">
    <subcellularLocation>
        <location evidence="1">Cell membrane</location>
        <topology evidence="1">Multi-pass membrane protein</topology>
    </subcellularLocation>
</comment>
<dbReference type="RefSeq" id="WP_190896193.1">
    <property type="nucleotide sequence ID" value="NZ_AP023439.1"/>
</dbReference>
<evidence type="ECO:0000256" key="3">
    <source>
        <dbReference type="ARBA" id="ARBA00022475"/>
    </source>
</evidence>
<dbReference type="SUPFAM" id="SSF103473">
    <property type="entry name" value="MFS general substrate transporter"/>
    <property type="match status" value="1"/>
</dbReference>
<dbReference type="Proteomes" id="UP000516373">
    <property type="component" value="Chromosome"/>
</dbReference>
<dbReference type="AlphaFoldDB" id="A0A7G1N8A4"/>
<keyword evidence="5 8" id="KW-1133">Transmembrane helix</keyword>
<dbReference type="KEGG" id="stui:GCM10017668_03350"/>
<name>A0A7G1N8A4_9ACTN</name>
<feature type="transmembrane region" description="Helical" evidence="8">
    <location>
        <begin position="379"/>
        <end position="402"/>
    </location>
</feature>
<feature type="transmembrane region" description="Helical" evidence="8">
    <location>
        <begin position="162"/>
        <end position="178"/>
    </location>
</feature>
<evidence type="ECO:0000256" key="5">
    <source>
        <dbReference type="ARBA" id="ARBA00022989"/>
    </source>
</evidence>
<feature type="transmembrane region" description="Helical" evidence="8">
    <location>
        <begin position="284"/>
        <end position="303"/>
    </location>
</feature>
<feature type="region of interest" description="Disordered" evidence="7">
    <location>
        <begin position="434"/>
        <end position="455"/>
    </location>
</feature>
<dbReference type="GO" id="GO:0022857">
    <property type="term" value="F:transmembrane transporter activity"/>
    <property type="evidence" value="ECO:0007669"/>
    <property type="project" value="InterPro"/>
</dbReference>
<evidence type="ECO:0000313" key="10">
    <source>
        <dbReference type="Proteomes" id="UP000516373"/>
    </source>
</evidence>
<evidence type="ECO:0000313" key="9">
    <source>
        <dbReference type="EMBL" id="BCL18492.1"/>
    </source>
</evidence>
<dbReference type="PANTHER" id="PTHR23517">
    <property type="entry name" value="RESISTANCE PROTEIN MDTM, PUTATIVE-RELATED-RELATED"/>
    <property type="match status" value="1"/>
</dbReference>
<dbReference type="EMBL" id="AP023439">
    <property type="protein sequence ID" value="BCL18492.1"/>
    <property type="molecule type" value="Genomic_DNA"/>
</dbReference>
<dbReference type="InterPro" id="IPR011701">
    <property type="entry name" value="MFS"/>
</dbReference>
<dbReference type="InterPro" id="IPR050171">
    <property type="entry name" value="MFS_Transporters"/>
</dbReference>
<keyword evidence="3" id="KW-1003">Cell membrane</keyword>
<feature type="compositionally biased region" description="Low complexity" evidence="7">
    <location>
        <begin position="437"/>
        <end position="455"/>
    </location>
</feature>
<evidence type="ECO:0000256" key="1">
    <source>
        <dbReference type="ARBA" id="ARBA00004651"/>
    </source>
</evidence>
<feature type="transmembrane region" description="Helical" evidence="8">
    <location>
        <begin position="95"/>
        <end position="113"/>
    </location>
</feature>
<feature type="transmembrane region" description="Helical" evidence="8">
    <location>
        <begin position="32"/>
        <end position="56"/>
    </location>
</feature>
<evidence type="ECO:0000256" key="4">
    <source>
        <dbReference type="ARBA" id="ARBA00022692"/>
    </source>
</evidence>
<keyword evidence="2" id="KW-0813">Transport</keyword>
<keyword evidence="4 8" id="KW-0812">Transmembrane</keyword>
<gene>
    <name evidence="9" type="ORF">GCM10017668_03350</name>
</gene>
<evidence type="ECO:0000256" key="8">
    <source>
        <dbReference type="SAM" id="Phobius"/>
    </source>
</evidence>
<feature type="transmembrane region" description="Helical" evidence="8">
    <location>
        <begin position="315"/>
        <end position="333"/>
    </location>
</feature>
<feature type="transmembrane region" description="Helical" evidence="8">
    <location>
        <begin position="184"/>
        <end position="202"/>
    </location>
</feature>
<feature type="transmembrane region" description="Helical" evidence="8">
    <location>
        <begin position="408"/>
        <end position="426"/>
    </location>
</feature>
<feature type="transmembrane region" description="Helical" evidence="8">
    <location>
        <begin position="62"/>
        <end position="83"/>
    </location>
</feature>
<evidence type="ECO:0000256" key="2">
    <source>
        <dbReference type="ARBA" id="ARBA00022448"/>
    </source>
</evidence>
<reference evidence="9 10" key="1">
    <citation type="journal article" date="2014" name="Int. J. Syst. Evol. Microbiol.">
        <title>Complete genome sequence of Corynebacterium casei LMG S-19264T (=DSM 44701T), isolated from a smear-ripened cheese.</title>
        <authorList>
            <consortium name="US DOE Joint Genome Institute (JGI-PGF)"/>
            <person name="Walter F."/>
            <person name="Albersmeier A."/>
            <person name="Kalinowski J."/>
            <person name="Ruckert C."/>
        </authorList>
    </citation>
    <scope>NUCLEOTIDE SEQUENCE [LARGE SCALE GENOMIC DNA]</scope>
    <source>
        <strain evidence="9 10">JCM 4255</strain>
    </source>
</reference>
<feature type="transmembrane region" description="Helical" evidence="8">
    <location>
        <begin position="248"/>
        <end position="272"/>
    </location>
</feature>
<dbReference type="GO" id="GO:0005886">
    <property type="term" value="C:plasma membrane"/>
    <property type="evidence" value="ECO:0007669"/>
    <property type="project" value="UniProtKB-SubCell"/>
</dbReference>
<evidence type="ECO:0000256" key="7">
    <source>
        <dbReference type="SAM" id="MobiDB-lite"/>
    </source>
</evidence>
<organism evidence="9 10">
    <name type="scientific">Streptomyces tuirus</name>
    <dbReference type="NCBI Taxonomy" id="68278"/>
    <lineage>
        <taxon>Bacteria</taxon>
        <taxon>Bacillati</taxon>
        <taxon>Actinomycetota</taxon>
        <taxon>Actinomycetes</taxon>
        <taxon>Kitasatosporales</taxon>
        <taxon>Streptomycetaceae</taxon>
        <taxon>Streptomyces</taxon>
    </lineage>
</organism>
<feature type="transmembrane region" description="Helical" evidence="8">
    <location>
        <begin position="339"/>
        <end position="358"/>
    </location>
</feature>